<protein>
    <submittedName>
        <fullName evidence="2">Uncharacterized protein</fullName>
    </submittedName>
</protein>
<evidence type="ECO:0000313" key="2">
    <source>
        <dbReference type="EMBL" id="GLI64662.1"/>
    </source>
</evidence>
<sequence length="635" mass="67677">IHTRPVLSLQDISMVLWSLASLEPSPPPLEWIHRLTTQLPVSLFDSFPPQALSNSLWALARLGYQPPAVWLGAVAGASERRLESFTTPELVNLLWAFAVLRHNPGRSWMAGALGLLRDRATGMSPQDVSTLCWSLAVMKVRPGLPLLQRLVARALAVRRVMGPQSLVNTLWGLSRLRVQLPERAVALLLEGGLGATALYGTPNTMTSRSSCAGASGSGRYSRSVFDIAPRPPRVAAAAVAASPAELAGTALVLAHCRHVPPYSWLIRYCSAVARQLHLFGPRELSTLLYGIGRLGPLGLRVDSRWLDRLLTAVEQMAAAAAPSLLSPPLVPMQSDSCTEPPGKAVRHRPKVEAVAATVAVGGGGGTGSAVQDNQAVMAVAAGAAFADEEHHECAAAVRAAVHSDVHSISTQFSTAALRPPLQLPARRRQVEKQPPPPSPEHQPQRRESERISASQIAIVLWAVARLGHNPPEAWVTTMARQVAARLEELEAREIATTIRALQELAPAGGPAGPSDTVVFWRRTATSPSYVRSNSSSVRKWRGRDSGRTGGSNGGSCSNGSSNINTRNSSCGEAVAGLITRLVSKLPERNLYGTLRAASLSNGGMSYATVADQLLTDVYSVKSLGLLGGKELMRRG</sequence>
<feature type="region of interest" description="Disordered" evidence="1">
    <location>
        <begin position="427"/>
        <end position="450"/>
    </location>
</feature>
<evidence type="ECO:0000256" key="1">
    <source>
        <dbReference type="SAM" id="MobiDB-lite"/>
    </source>
</evidence>
<organism evidence="2 3">
    <name type="scientific">Volvox africanus</name>
    <dbReference type="NCBI Taxonomy" id="51714"/>
    <lineage>
        <taxon>Eukaryota</taxon>
        <taxon>Viridiplantae</taxon>
        <taxon>Chlorophyta</taxon>
        <taxon>core chlorophytes</taxon>
        <taxon>Chlorophyceae</taxon>
        <taxon>CS clade</taxon>
        <taxon>Chlamydomonadales</taxon>
        <taxon>Volvocaceae</taxon>
        <taxon>Volvox</taxon>
    </lineage>
</organism>
<dbReference type="PANTHER" id="PTHR21228:SF40">
    <property type="entry name" value="LD45607P"/>
    <property type="match status" value="1"/>
</dbReference>
<reference evidence="2 3" key="1">
    <citation type="journal article" date="2023" name="IScience">
        <title>Expanded male sex-determining region conserved during the evolution of homothallism in the green alga Volvox.</title>
        <authorList>
            <person name="Yamamoto K."/>
            <person name="Matsuzaki R."/>
            <person name="Mahakham W."/>
            <person name="Heman W."/>
            <person name="Sekimoto H."/>
            <person name="Kawachi M."/>
            <person name="Minakuchi Y."/>
            <person name="Toyoda A."/>
            <person name="Nozaki H."/>
        </authorList>
    </citation>
    <scope>NUCLEOTIDE SEQUENCE [LARGE SCALE GENOMIC DNA]</scope>
    <source>
        <strain evidence="2 3">NIES-4468</strain>
    </source>
</reference>
<evidence type="ECO:0000313" key="3">
    <source>
        <dbReference type="Proteomes" id="UP001165090"/>
    </source>
</evidence>
<comment type="caution">
    <text evidence="2">The sequence shown here is derived from an EMBL/GenBank/DDBJ whole genome shotgun (WGS) entry which is preliminary data.</text>
</comment>
<dbReference type="PANTHER" id="PTHR21228">
    <property type="entry name" value="FAST LEU-RICH DOMAIN-CONTAINING"/>
    <property type="match status" value="1"/>
</dbReference>
<feature type="region of interest" description="Disordered" evidence="1">
    <location>
        <begin position="529"/>
        <end position="565"/>
    </location>
</feature>
<feature type="non-terminal residue" evidence="2">
    <location>
        <position position="1"/>
    </location>
</feature>
<accession>A0ABQ5S440</accession>
<dbReference type="Proteomes" id="UP001165090">
    <property type="component" value="Unassembled WGS sequence"/>
</dbReference>
<keyword evidence="3" id="KW-1185">Reference proteome</keyword>
<dbReference type="EMBL" id="BSDZ01000020">
    <property type="protein sequence ID" value="GLI64662.1"/>
    <property type="molecule type" value="Genomic_DNA"/>
</dbReference>
<dbReference type="InterPro" id="IPR050870">
    <property type="entry name" value="FAST_kinase"/>
</dbReference>
<proteinExistence type="predicted"/>
<gene>
    <name evidence="2" type="ORF">VaNZ11_007990</name>
</gene>
<name>A0ABQ5S440_9CHLO</name>